<protein>
    <submittedName>
        <fullName evidence="1">Uncharacterized protein</fullName>
    </submittedName>
</protein>
<proteinExistence type="predicted"/>
<name>A0A844QCE6_9HYPH</name>
<keyword evidence="2" id="KW-1185">Reference proteome</keyword>
<gene>
    <name evidence="1" type="ORF">GN330_00080</name>
</gene>
<dbReference type="RefSeq" id="WP_156710550.1">
    <property type="nucleotide sequence ID" value="NZ_WPHG01000001.1"/>
</dbReference>
<dbReference type="EMBL" id="WPHG01000001">
    <property type="protein sequence ID" value="MVA95651.1"/>
    <property type="molecule type" value="Genomic_DNA"/>
</dbReference>
<reference evidence="1 2" key="1">
    <citation type="submission" date="2019-12" db="EMBL/GenBank/DDBJ databases">
        <title>Nitratireductor arenosus sp. nov., Isolated from sea sand, Jeju island, South Korea.</title>
        <authorList>
            <person name="Kim W."/>
        </authorList>
    </citation>
    <scope>NUCLEOTIDE SEQUENCE [LARGE SCALE GENOMIC DNA]</scope>
    <source>
        <strain evidence="1 2">CAU 1489</strain>
    </source>
</reference>
<accession>A0A844QCE6</accession>
<dbReference type="Proteomes" id="UP000463224">
    <property type="component" value="Unassembled WGS sequence"/>
</dbReference>
<evidence type="ECO:0000313" key="2">
    <source>
        <dbReference type="Proteomes" id="UP000463224"/>
    </source>
</evidence>
<dbReference type="AlphaFoldDB" id="A0A844QCE6"/>
<sequence length="500" mass="55594">MTFFVGTAGFDAVDFTASAILAGAGQSVVAEVDETDRRTDDVRIDRYDYRQALAIPGKFSRSPDGLVRQEVVPVRRLIGTENLRGLLEQLEAGIFLSEPFFPRFREIVDDAKEFAARGVPATAAFAQGCFAQLGVSCQVITRTSRTLDGNLTKELFRQLENEATARETDEITFRQGGAIVVGDRKYDRVRFSGGAARVVSDSSASGGTELRVEDITSCSLAGPLDALVSKLRGLVLGHMPWFLEETDSSRQGAAPKCVSIVRSLFWKYPARITAASGETSFFLIDEYEPGFLGEYLSEVGLSFDPWIFAAARELSQLNVPTDERWAWSQRCAKRLVGAAVAATAGHFSQHPYRRLLDRHVSLTTIAKSYHTGRRADLSVIDDFSIRLFEDLECWQLFLIRTGLGPGYKGASEADIETIEKKFRSADKLDRERFLSDIRYFYSELFLIATSAVSLVSDSSCRATIAALPLLCGKRGFENFIHRNSETIQTRIRDERKMKCV</sequence>
<comment type="caution">
    <text evidence="1">The sequence shown here is derived from an EMBL/GenBank/DDBJ whole genome shotgun (WGS) entry which is preliminary data.</text>
</comment>
<organism evidence="1 2">
    <name type="scientific">Nitratireductor arenosus</name>
    <dbReference type="NCBI Taxonomy" id="2682096"/>
    <lineage>
        <taxon>Bacteria</taxon>
        <taxon>Pseudomonadati</taxon>
        <taxon>Pseudomonadota</taxon>
        <taxon>Alphaproteobacteria</taxon>
        <taxon>Hyphomicrobiales</taxon>
        <taxon>Phyllobacteriaceae</taxon>
        <taxon>Nitratireductor</taxon>
    </lineage>
</organism>
<evidence type="ECO:0000313" key="1">
    <source>
        <dbReference type="EMBL" id="MVA95651.1"/>
    </source>
</evidence>